<dbReference type="eggNOG" id="COG2003">
    <property type="taxonomic scope" value="Bacteria"/>
</dbReference>
<dbReference type="PANTHER" id="PTHR30471">
    <property type="entry name" value="DNA REPAIR PROTEIN RADC"/>
    <property type="match status" value="1"/>
</dbReference>
<dbReference type="Gene3D" id="3.40.140.10">
    <property type="entry name" value="Cytidine Deaminase, domain 2"/>
    <property type="match status" value="1"/>
</dbReference>
<dbReference type="GO" id="GO:0008237">
    <property type="term" value="F:metallopeptidase activity"/>
    <property type="evidence" value="ECO:0007669"/>
    <property type="project" value="UniProtKB-KW"/>
</dbReference>
<accession>A4C8X4</accession>
<evidence type="ECO:0000256" key="5">
    <source>
        <dbReference type="ARBA" id="ARBA00023049"/>
    </source>
</evidence>
<evidence type="ECO:0000313" key="8">
    <source>
        <dbReference type="EMBL" id="EAR29039.1"/>
    </source>
</evidence>
<keyword evidence="9" id="KW-1185">Reference proteome</keyword>
<dbReference type="InterPro" id="IPR025657">
    <property type="entry name" value="RadC_JAB"/>
</dbReference>
<evidence type="ECO:0000256" key="1">
    <source>
        <dbReference type="ARBA" id="ARBA00022670"/>
    </source>
</evidence>
<feature type="domain" description="MPN" evidence="7">
    <location>
        <begin position="123"/>
        <end position="245"/>
    </location>
</feature>
<dbReference type="Proteomes" id="UP000006201">
    <property type="component" value="Unassembled WGS sequence"/>
</dbReference>
<evidence type="ECO:0000256" key="4">
    <source>
        <dbReference type="ARBA" id="ARBA00022833"/>
    </source>
</evidence>
<dbReference type="InterPro" id="IPR037518">
    <property type="entry name" value="MPN"/>
</dbReference>
<dbReference type="InterPro" id="IPR010994">
    <property type="entry name" value="RuvA_2-like"/>
</dbReference>
<keyword evidence="3" id="KW-0378">Hydrolase</keyword>
<name>A4C8X4_9GAMM</name>
<dbReference type="PROSITE" id="PS01302">
    <property type="entry name" value="UPF0758"/>
    <property type="match status" value="1"/>
</dbReference>
<comment type="caution">
    <text evidence="8">The sequence shown here is derived from an EMBL/GenBank/DDBJ whole genome shotgun (WGS) entry which is preliminary data.</text>
</comment>
<dbReference type="NCBIfam" id="TIGR00608">
    <property type="entry name" value="radc"/>
    <property type="match status" value="1"/>
</dbReference>
<evidence type="ECO:0000313" key="9">
    <source>
        <dbReference type="Proteomes" id="UP000006201"/>
    </source>
</evidence>
<organism evidence="8 9">
    <name type="scientific">Pseudoalteromonas tunicata D2</name>
    <dbReference type="NCBI Taxonomy" id="87626"/>
    <lineage>
        <taxon>Bacteria</taxon>
        <taxon>Pseudomonadati</taxon>
        <taxon>Pseudomonadota</taxon>
        <taxon>Gammaproteobacteria</taxon>
        <taxon>Alteromonadales</taxon>
        <taxon>Pseudoalteromonadaceae</taxon>
        <taxon>Pseudoalteromonas</taxon>
    </lineage>
</organism>
<dbReference type="InterPro" id="IPR001405">
    <property type="entry name" value="UPF0758"/>
</dbReference>
<evidence type="ECO:0000256" key="3">
    <source>
        <dbReference type="ARBA" id="ARBA00022801"/>
    </source>
</evidence>
<dbReference type="NCBIfam" id="NF000642">
    <property type="entry name" value="PRK00024.1"/>
    <property type="match status" value="1"/>
</dbReference>
<dbReference type="EMBL" id="AAOH01000003">
    <property type="protein sequence ID" value="EAR29039.1"/>
    <property type="molecule type" value="Genomic_DNA"/>
</dbReference>
<sequence>MRQQANLSLQFKLSAITKDGIMQISLMAAELRPREKLLKLGAEALSDAELLAIFLRTGIPGMNAIELAEHVLDTHHSLNQLFSASLLEFSQVKGLGAAKYAQLQAVLELSKRFLHESCQRDTVFNSPTHVRDYLALELKSRQQEVFMVLFLDNQNRLICQKILFYGTINAAAVYPREVVKEVLKMNANAVIFAHNHPSGIAEPSQADQVITRKLTQALSLIDVAVLDHLIVGGNQVVSFAERGLL</sequence>
<evidence type="ECO:0000256" key="2">
    <source>
        <dbReference type="ARBA" id="ARBA00022723"/>
    </source>
</evidence>
<proteinExistence type="inferred from homology"/>
<dbReference type="SUPFAM" id="SSF47781">
    <property type="entry name" value="RuvA domain 2-like"/>
    <property type="match status" value="1"/>
</dbReference>
<dbReference type="CDD" id="cd08071">
    <property type="entry name" value="MPN_DUF2466"/>
    <property type="match status" value="1"/>
</dbReference>
<dbReference type="SUPFAM" id="SSF102712">
    <property type="entry name" value="JAB1/MPN domain"/>
    <property type="match status" value="1"/>
</dbReference>
<dbReference type="HOGENOM" id="CLU_073529_0_0_6"/>
<keyword evidence="4" id="KW-0862">Zinc</keyword>
<dbReference type="Pfam" id="PF20582">
    <property type="entry name" value="UPF0758_N"/>
    <property type="match status" value="1"/>
</dbReference>
<evidence type="ECO:0000259" key="7">
    <source>
        <dbReference type="PROSITE" id="PS50249"/>
    </source>
</evidence>
<comment type="similarity">
    <text evidence="6">Belongs to the UPF0758 family.</text>
</comment>
<dbReference type="GO" id="GO:0046872">
    <property type="term" value="F:metal ion binding"/>
    <property type="evidence" value="ECO:0007669"/>
    <property type="project" value="UniProtKB-KW"/>
</dbReference>
<gene>
    <name evidence="8" type="ORF">PTD2_08344</name>
</gene>
<keyword evidence="2" id="KW-0479">Metal-binding</keyword>
<keyword evidence="5" id="KW-0482">Metalloprotease</keyword>
<dbReference type="Pfam" id="PF04002">
    <property type="entry name" value="RadC"/>
    <property type="match status" value="1"/>
</dbReference>
<keyword evidence="1" id="KW-0645">Protease</keyword>
<reference evidence="8 9" key="1">
    <citation type="submission" date="2006-02" db="EMBL/GenBank/DDBJ databases">
        <authorList>
            <person name="Moran M.A."/>
            <person name="Kjelleberg S."/>
            <person name="Egan S."/>
            <person name="Saunders N."/>
            <person name="Thomas T."/>
            <person name="Ferriera S."/>
            <person name="Johnson J."/>
            <person name="Kravitz S."/>
            <person name="Halpern A."/>
            <person name="Remington K."/>
            <person name="Beeson K."/>
            <person name="Tran B."/>
            <person name="Rogers Y.-H."/>
            <person name="Friedman R."/>
            <person name="Venter J.C."/>
        </authorList>
    </citation>
    <scope>NUCLEOTIDE SEQUENCE [LARGE SCALE GENOMIC DNA]</scope>
    <source>
        <strain evidence="8 9">D2</strain>
    </source>
</reference>
<dbReference type="InterPro" id="IPR020891">
    <property type="entry name" value="UPF0758_CS"/>
</dbReference>
<dbReference type="STRING" id="87626.PTD2_08344"/>
<dbReference type="PROSITE" id="PS50249">
    <property type="entry name" value="MPN"/>
    <property type="match status" value="1"/>
</dbReference>
<protein>
    <submittedName>
        <fullName evidence="8">Associated with replication fork DNA repair protein</fullName>
    </submittedName>
</protein>
<dbReference type="InterPro" id="IPR046778">
    <property type="entry name" value="UPF0758_N"/>
</dbReference>
<evidence type="ECO:0000256" key="6">
    <source>
        <dbReference type="RuleBase" id="RU003797"/>
    </source>
</evidence>
<dbReference type="GO" id="GO:0006508">
    <property type="term" value="P:proteolysis"/>
    <property type="evidence" value="ECO:0007669"/>
    <property type="project" value="UniProtKB-KW"/>
</dbReference>
<dbReference type="PANTHER" id="PTHR30471:SF3">
    <property type="entry name" value="UPF0758 PROTEIN YEES-RELATED"/>
    <property type="match status" value="1"/>
</dbReference>
<dbReference type="AlphaFoldDB" id="A4C8X4"/>